<evidence type="ECO:0000313" key="3">
    <source>
        <dbReference type="Proteomes" id="UP000016666"/>
    </source>
</evidence>
<dbReference type="InterPro" id="IPR036397">
    <property type="entry name" value="RNaseH_sf"/>
</dbReference>
<feature type="domain" description="RNase H type-1" evidence="1">
    <location>
        <begin position="1"/>
        <end position="98"/>
    </location>
</feature>
<dbReference type="SUPFAM" id="SSF53098">
    <property type="entry name" value="Ribonuclease H-like"/>
    <property type="match status" value="1"/>
</dbReference>
<reference evidence="2" key="3">
    <citation type="submission" date="2025-09" db="UniProtKB">
        <authorList>
            <consortium name="Ensembl"/>
        </authorList>
    </citation>
    <scope>IDENTIFICATION</scope>
</reference>
<reference evidence="2" key="2">
    <citation type="submission" date="2025-08" db="UniProtKB">
        <authorList>
            <consortium name="Ensembl"/>
        </authorList>
    </citation>
    <scope>IDENTIFICATION</scope>
</reference>
<proteinExistence type="predicted"/>
<dbReference type="GO" id="GO:0003676">
    <property type="term" value="F:nucleic acid binding"/>
    <property type="evidence" value="ECO:0007669"/>
    <property type="project" value="InterPro"/>
</dbReference>
<protein>
    <recommendedName>
        <fullName evidence="1">RNase H type-1 domain-containing protein</fullName>
    </recommendedName>
</protein>
<dbReference type="AlphaFoldDB" id="A0A493T7F3"/>
<accession>A0A493T7F3</accession>
<dbReference type="GO" id="GO:0004523">
    <property type="term" value="F:RNA-DNA hybrid ribonuclease activity"/>
    <property type="evidence" value="ECO:0007669"/>
    <property type="project" value="InterPro"/>
</dbReference>
<sequence length="199" mass="22460">FLLQFSCMSAGKAEWTVHIYTDSYAVYKGATEWIGHWAANSCQVDRVPVWQTDSWKQLLQIREQRVLHIGWVKGHDHLATVTSQFNQQVDNLTQLQNTDVVNDDHKWAQGIARRWPVSVKLCEQVVTAYSQCHSRFNKDHASKAPPLHIREKKMLWHTWQIGYIGPLQPSGGNKLVGVELISGITTASAVTSVAGENTV</sequence>
<keyword evidence="3" id="KW-1185">Reference proteome</keyword>
<dbReference type="Ensembl" id="ENSAPLT00000032476.1">
    <property type="protein sequence ID" value="ENSAPLP00000021638.1"/>
    <property type="gene ID" value="ENSAPLG00000018357.1"/>
</dbReference>
<dbReference type="Pfam" id="PF00075">
    <property type="entry name" value="RNase_H"/>
    <property type="match status" value="1"/>
</dbReference>
<dbReference type="PROSITE" id="PS50879">
    <property type="entry name" value="RNASE_H_1"/>
    <property type="match status" value="1"/>
</dbReference>
<dbReference type="OMA" id="GATEWIG"/>
<evidence type="ECO:0000313" key="2">
    <source>
        <dbReference type="Ensembl" id="ENSAPLP00000021638.1"/>
    </source>
</evidence>
<organism evidence="2 3">
    <name type="scientific">Anas platyrhynchos platyrhynchos</name>
    <name type="common">Northern mallard</name>
    <dbReference type="NCBI Taxonomy" id="8840"/>
    <lineage>
        <taxon>Eukaryota</taxon>
        <taxon>Metazoa</taxon>
        <taxon>Chordata</taxon>
        <taxon>Craniata</taxon>
        <taxon>Vertebrata</taxon>
        <taxon>Euteleostomi</taxon>
        <taxon>Archelosauria</taxon>
        <taxon>Archosauria</taxon>
        <taxon>Dinosauria</taxon>
        <taxon>Saurischia</taxon>
        <taxon>Theropoda</taxon>
        <taxon>Coelurosauria</taxon>
        <taxon>Aves</taxon>
        <taxon>Neognathae</taxon>
        <taxon>Galloanserae</taxon>
        <taxon>Anseriformes</taxon>
        <taxon>Anatidae</taxon>
        <taxon>Anatinae</taxon>
        <taxon>Anas</taxon>
    </lineage>
</organism>
<name>A0A493T7F3_ANAPP</name>
<dbReference type="STRING" id="8840.ENSAPLP00000021638"/>
<dbReference type="Gene3D" id="3.30.420.10">
    <property type="entry name" value="Ribonuclease H-like superfamily/Ribonuclease H"/>
    <property type="match status" value="1"/>
</dbReference>
<dbReference type="InterPro" id="IPR012337">
    <property type="entry name" value="RNaseH-like_sf"/>
</dbReference>
<reference evidence="2 3" key="1">
    <citation type="submission" date="2017-10" db="EMBL/GenBank/DDBJ databases">
        <title>A new Pekin duck reference genome.</title>
        <authorList>
            <person name="Hou Z.-C."/>
            <person name="Zhou Z.-K."/>
            <person name="Zhu F."/>
            <person name="Hou S.-S."/>
        </authorList>
    </citation>
    <scope>NUCLEOTIDE SEQUENCE [LARGE SCALE GENOMIC DNA]</scope>
</reference>
<dbReference type="Proteomes" id="UP000016666">
    <property type="component" value="Chromosome Z"/>
</dbReference>
<dbReference type="InterPro" id="IPR002156">
    <property type="entry name" value="RNaseH_domain"/>
</dbReference>
<evidence type="ECO:0000259" key="1">
    <source>
        <dbReference type="PROSITE" id="PS50879"/>
    </source>
</evidence>